<dbReference type="Pfam" id="PF00528">
    <property type="entry name" value="BPD_transp_1"/>
    <property type="match status" value="1"/>
</dbReference>
<feature type="transmembrane region" description="Helical" evidence="9">
    <location>
        <begin position="96"/>
        <end position="114"/>
    </location>
</feature>
<dbReference type="Proteomes" id="UP000035503">
    <property type="component" value="Chromosome"/>
</dbReference>
<keyword evidence="8 9" id="KW-0472">Membrane</keyword>
<evidence type="ECO:0000256" key="3">
    <source>
        <dbReference type="ARBA" id="ARBA00022448"/>
    </source>
</evidence>
<dbReference type="OrthoDB" id="9808531at2"/>
<dbReference type="NCBIfam" id="TIGR01726">
    <property type="entry name" value="HEQRo_perm_3TM"/>
    <property type="match status" value="1"/>
</dbReference>
<evidence type="ECO:0000256" key="8">
    <source>
        <dbReference type="ARBA" id="ARBA00023136"/>
    </source>
</evidence>
<accession>A0A0G3I5G5</accession>
<dbReference type="PATRIC" id="fig|1277257.4.peg.941"/>
<name>A0A0G3I5G5_LIBAF</name>
<dbReference type="KEGG" id="lau:G293_04355"/>
<dbReference type="InterPro" id="IPR043429">
    <property type="entry name" value="ArtM/GltK/GlnP/TcyL/YhdX-like"/>
</dbReference>
<proteinExistence type="inferred from homology"/>
<gene>
    <name evidence="11" type="ORF">G293_04355</name>
</gene>
<comment type="similarity">
    <text evidence="2">Belongs to the binding-protein-dependent transport system permease family. HisMQ subfamily.</text>
</comment>
<reference evidence="11 12" key="1">
    <citation type="journal article" date="2015" name="Genome Announc.">
        <title>Complete Genome Sequence of 'Candidatus Liberibacter africanus,' a Bacterium Associated with Citrus Huanglongbing.</title>
        <authorList>
            <person name="Lin H."/>
            <person name="Pietersen G."/>
            <person name="Han C."/>
            <person name="Read D.A."/>
            <person name="Lou B."/>
            <person name="Gupta G."/>
            <person name="Civerolo E.L."/>
        </authorList>
    </citation>
    <scope>NUCLEOTIDE SEQUENCE [LARGE SCALE GENOMIC DNA]</scope>
    <source>
        <strain evidence="11 12">PTSAPSY</strain>
    </source>
</reference>
<evidence type="ECO:0000256" key="2">
    <source>
        <dbReference type="ARBA" id="ARBA00010072"/>
    </source>
</evidence>
<keyword evidence="12" id="KW-1185">Reference proteome</keyword>
<feature type="transmembrane region" description="Helical" evidence="9">
    <location>
        <begin position="188"/>
        <end position="207"/>
    </location>
</feature>
<keyword evidence="6" id="KW-0029">Amino-acid transport</keyword>
<dbReference type="CDD" id="cd06261">
    <property type="entry name" value="TM_PBP2"/>
    <property type="match status" value="1"/>
</dbReference>
<evidence type="ECO:0000256" key="4">
    <source>
        <dbReference type="ARBA" id="ARBA00022475"/>
    </source>
</evidence>
<feature type="transmembrane region" description="Helical" evidence="9">
    <location>
        <begin position="126"/>
        <end position="148"/>
    </location>
</feature>
<protein>
    <submittedName>
        <fullName evidence="11">ABC transporter membrane spanning protein</fullName>
    </submittedName>
</protein>
<evidence type="ECO:0000259" key="10">
    <source>
        <dbReference type="PROSITE" id="PS50928"/>
    </source>
</evidence>
<dbReference type="RefSeq" id="WP_047264460.1">
    <property type="nucleotide sequence ID" value="NZ_CP004021.1"/>
</dbReference>
<sequence>MGKNVQKKSNHFSEMKFLYDTRVHRILIQVFILLIIAISVLWCIDNVCHNMKKSNLSLSIGFLTERAGFEIGQGIIPYTSDSSYIRAILVGFSNTFLLAFSGIIPATLIGIFVGRGRLSSNKLVSCICRVYVEIFRNIPPLVFIFFWYRSVLSFLPIPDHSIILPFGIFLNNRGISFPVLIMDTNAKILIFSFVLGIFLSILAVKLSRHFHEKTGKTFPLFYSSMFLIFGLPFLVLMALGFQLHFDHPILGVFNCIGGSTISPEFMSLYIALSCYTASFIAEIVRLGISAIPRGQIEAAMSLGLTPDKVMRLILLPQAMRIIIPPLTSQYLNLLKNSSLAVAVGFADLVSVGGTIINQTGQAIEIILIWMFIYLTLSIMISLFMNYLNSKIALKEKK</sequence>
<evidence type="ECO:0000313" key="12">
    <source>
        <dbReference type="Proteomes" id="UP000035503"/>
    </source>
</evidence>
<dbReference type="PANTHER" id="PTHR30614">
    <property type="entry name" value="MEMBRANE COMPONENT OF AMINO ACID ABC TRANSPORTER"/>
    <property type="match status" value="1"/>
</dbReference>
<dbReference type="InterPro" id="IPR000515">
    <property type="entry name" value="MetI-like"/>
</dbReference>
<keyword evidence="5 9" id="KW-0812">Transmembrane</keyword>
<dbReference type="EMBL" id="CP004021">
    <property type="protein sequence ID" value="AKK20490.1"/>
    <property type="molecule type" value="Genomic_DNA"/>
</dbReference>
<evidence type="ECO:0000256" key="9">
    <source>
        <dbReference type="RuleBase" id="RU363032"/>
    </source>
</evidence>
<dbReference type="Gene3D" id="1.10.3720.10">
    <property type="entry name" value="MetI-like"/>
    <property type="match status" value="2"/>
</dbReference>
<evidence type="ECO:0000256" key="5">
    <source>
        <dbReference type="ARBA" id="ARBA00022692"/>
    </source>
</evidence>
<dbReference type="InterPro" id="IPR035906">
    <property type="entry name" value="MetI-like_sf"/>
</dbReference>
<dbReference type="PANTHER" id="PTHR30614:SF37">
    <property type="entry name" value="AMINO-ACID ABC TRANSPORTER PERMEASE PROTEIN YHDX-RELATED"/>
    <property type="match status" value="1"/>
</dbReference>
<dbReference type="STRING" id="1277257.G293_04355"/>
<evidence type="ECO:0000256" key="6">
    <source>
        <dbReference type="ARBA" id="ARBA00022970"/>
    </source>
</evidence>
<feature type="transmembrane region" description="Helical" evidence="9">
    <location>
        <begin position="362"/>
        <end position="387"/>
    </location>
</feature>
<dbReference type="GO" id="GO:0022857">
    <property type="term" value="F:transmembrane transporter activity"/>
    <property type="evidence" value="ECO:0007669"/>
    <property type="project" value="InterPro"/>
</dbReference>
<comment type="subcellular location">
    <subcellularLocation>
        <location evidence="1">Cell inner membrane</location>
        <topology evidence="1">Multi-pass membrane protein</topology>
    </subcellularLocation>
    <subcellularLocation>
        <location evidence="9">Cell membrane</location>
        <topology evidence="9">Multi-pass membrane protein</topology>
    </subcellularLocation>
</comment>
<organism evidence="11 12">
    <name type="scientific">Candidatus Liberibacter africanus PTSAPSY</name>
    <dbReference type="NCBI Taxonomy" id="1277257"/>
    <lineage>
        <taxon>Bacteria</taxon>
        <taxon>Pseudomonadati</taxon>
        <taxon>Pseudomonadota</taxon>
        <taxon>Alphaproteobacteria</taxon>
        <taxon>Hyphomicrobiales</taxon>
        <taxon>Rhizobiaceae</taxon>
        <taxon>Liberibacter</taxon>
    </lineage>
</organism>
<feature type="transmembrane region" description="Helical" evidence="9">
    <location>
        <begin position="265"/>
        <end position="284"/>
    </location>
</feature>
<feature type="transmembrane region" description="Helical" evidence="9">
    <location>
        <begin position="219"/>
        <end position="245"/>
    </location>
</feature>
<dbReference type="PROSITE" id="PS50928">
    <property type="entry name" value="ABC_TM1"/>
    <property type="match status" value="1"/>
</dbReference>
<keyword evidence="7 9" id="KW-1133">Transmembrane helix</keyword>
<keyword evidence="3 9" id="KW-0813">Transport</keyword>
<feature type="domain" description="ABC transmembrane type-1" evidence="10">
    <location>
        <begin position="92"/>
        <end position="384"/>
    </location>
</feature>
<dbReference type="SUPFAM" id="SSF161098">
    <property type="entry name" value="MetI-like"/>
    <property type="match status" value="2"/>
</dbReference>
<dbReference type="GO" id="GO:0043190">
    <property type="term" value="C:ATP-binding cassette (ABC) transporter complex"/>
    <property type="evidence" value="ECO:0007669"/>
    <property type="project" value="InterPro"/>
</dbReference>
<keyword evidence="4" id="KW-1003">Cell membrane</keyword>
<dbReference type="AlphaFoldDB" id="A0A0G3I5G5"/>
<dbReference type="GO" id="GO:0006865">
    <property type="term" value="P:amino acid transport"/>
    <property type="evidence" value="ECO:0007669"/>
    <property type="project" value="UniProtKB-KW"/>
</dbReference>
<evidence type="ECO:0000256" key="1">
    <source>
        <dbReference type="ARBA" id="ARBA00004429"/>
    </source>
</evidence>
<evidence type="ECO:0000313" key="11">
    <source>
        <dbReference type="EMBL" id="AKK20490.1"/>
    </source>
</evidence>
<feature type="transmembrane region" description="Helical" evidence="9">
    <location>
        <begin position="338"/>
        <end position="356"/>
    </location>
</feature>
<dbReference type="InterPro" id="IPR010065">
    <property type="entry name" value="AA_ABC_transptr_permease_3TM"/>
</dbReference>
<feature type="transmembrane region" description="Helical" evidence="9">
    <location>
        <begin position="26"/>
        <end position="44"/>
    </location>
</feature>
<evidence type="ECO:0000256" key="7">
    <source>
        <dbReference type="ARBA" id="ARBA00022989"/>
    </source>
</evidence>